<sequence>MSQIILIYKEKGVGEIYSLRSHFVPLLKQRSNVCVCGSID</sequence>
<organism evidence="1 2">
    <name type="scientific">Aggregatibacter actinomycetemcomitans serotype e str. SC1083</name>
    <dbReference type="NCBI Taxonomy" id="907488"/>
    <lineage>
        <taxon>Bacteria</taxon>
        <taxon>Pseudomonadati</taxon>
        <taxon>Pseudomonadota</taxon>
        <taxon>Gammaproteobacteria</taxon>
        <taxon>Pasteurellales</taxon>
        <taxon>Pasteurellaceae</taxon>
        <taxon>Aggregatibacter</taxon>
    </lineage>
</organism>
<dbReference type="EMBL" id="AEJM01000048">
    <property type="protein sequence ID" value="EGY32456.1"/>
    <property type="molecule type" value="Genomic_DNA"/>
</dbReference>
<gene>
    <name evidence="1" type="ORF">SC1083_2150</name>
</gene>
<comment type="caution">
    <text evidence="1">The sequence shown here is derived from an EMBL/GenBank/DDBJ whole genome shotgun (WGS) entry which is preliminary data.</text>
</comment>
<proteinExistence type="predicted"/>
<reference evidence="1 2" key="1">
    <citation type="submission" date="2010-10" db="EMBL/GenBank/DDBJ databases">
        <authorList>
            <person name="Chen C."/>
            <person name="Kittichotirat W."/>
            <person name="Asikainen S."/>
            <person name="Bumgarner R."/>
        </authorList>
    </citation>
    <scope>NUCLEOTIDE SEQUENCE [LARGE SCALE GENOMIC DNA]</scope>
    <source>
        <strain evidence="1 2">SC1083</strain>
    </source>
</reference>
<evidence type="ECO:0000313" key="2">
    <source>
        <dbReference type="Proteomes" id="UP000005508"/>
    </source>
</evidence>
<dbReference type="Proteomes" id="UP000005508">
    <property type="component" value="Unassembled WGS sequence"/>
</dbReference>
<dbReference type="AlphaFoldDB" id="G4ABB5"/>
<protein>
    <submittedName>
        <fullName evidence="1">Uncharacterized protein</fullName>
    </submittedName>
</protein>
<evidence type="ECO:0000313" key="1">
    <source>
        <dbReference type="EMBL" id="EGY32456.1"/>
    </source>
</evidence>
<accession>G4ABB5</accession>
<name>G4ABB5_AGGAC</name>